<dbReference type="Proteomes" id="UP000184383">
    <property type="component" value="Unassembled WGS sequence"/>
</dbReference>
<feature type="transmembrane region" description="Helical" evidence="6">
    <location>
        <begin position="473"/>
        <end position="494"/>
    </location>
</feature>
<name>A0A1L9S3N4_ASPWE</name>
<protein>
    <recommendedName>
        <fullName evidence="7">Major facilitator superfamily (MFS) profile domain-containing protein</fullName>
    </recommendedName>
</protein>
<feature type="transmembrane region" description="Helical" evidence="6">
    <location>
        <begin position="172"/>
        <end position="195"/>
    </location>
</feature>
<dbReference type="InterPro" id="IPR036259">
    <property type="entry name" value="MFS_trans_sf"/>
</dbReference>
<feature type="transmembrane region" description="Helical" evidence="6">
    <location>
        <begin position="51"/>
        <end position="72"/>
    </location>
</feature>
<dbReference type="PANTHER" id="PTHR23511:SF4">
    <property type="entry name" value="MAJOR FACILITATOR SUPERFAMILY (MFS) PROFILE DOMAIN-CONTAINING PROTEIN"/>
    <property type="match status" value="1"/>
</dbReference>
<sequence>MDEKNEPQSSRANSKCEGQLHEIAGTATSHNIAVVDNAIQTIGFGKYQIRLFFTCGFGFFVDQMLAVSVGLVLPQVKKQWDVQYPSMITAALYAGSLVGAIICGLAADLVGRRLLWQISLFVVTVFTMIAAASPSFTALAVFIGLQSIGAGGNIAIDLTVFVEWLPRSKGYILTALAMWFGVGNAVGGLLAWPLIDSFSCPAEATSSTCKSSANMGWRYQYILVGGLCLVLALIRVFCMSMEESTKWLVTQGRFEDAIEELGKVARMNKSEVTVSIQDFRPIQELPLNETRSQKARRQCSHIRGLFTTRKLGISTTGVSVLWMEIGIAYPIYTLYLPIYLANNGADIGDGSTFQTYRDYSISSTVGIAGPVLSACLVDIKILGRRRSMALTALCAASFAGAFTSVRTEAGNIAFSSMINFWQNAFYGILYAYTPEVMPTAFRGTGCGLAVACGRTASLSSPFIATFADLTSSVPLWVCVGLYVLIAAVAVTLPFEPKTFSEEDHI</sequence>
<keyword evidence="2" id="KW-0813">Transport</keyword>
<dbReference type="Gene3D" id="1.20.1250.20">
    <property type="entry name" value="MFS general substrate transporter like domains"/>
    <property type="match status" value="1"/>
</dbReference>
<feature type="transmembrane region" description="Helical" evidence="6">
    <location>
        <begin position="138"/>
        <end position="160"/>
    </location>
</feature>
<dbReference type="PANTHER" id="PTHR23511">
    <property type="entry name" value="SYNAPTIC VESICLE GLYCOPROTEIN 2"/>
    <property type="match status" value="1"/>
</dbReference>
<feature type="transmembrane region" description="Helical" evidence="6">
    <location>
        <begin position="219"/>
        <end position="238"/>
    </location>
</feature>
<reference evidence="9" key="1">
    <citation type="journal article" date="2017" name="Genome Biol.">
        <title>Comparative genomics reveals high biological diversity and specific adaptations in the industrially and medically important fungal genus Aspergillus.</title>
        <authorList>
            <person name="de Vries R.P."/>
            <person name="Riley R."/>
            <person name="Wiebenga A."/>
            <person name="Aguilar-Osorio G."/>
            <person name="Amillis S."/>
            <person name="Uchima C.A."/>
            <person name="Anderluh G."/>
            <person name="Asadollahi M."/>
            <person name="Askin M."/>
            <person name="Barry K."/>
            <person name="Battaglia E."/>
            <person name="Bayram O."/>
            <person name="Benocci T."/>
            <person name="Braus-Stromeyer S.A."/>
            <person name="Caldana C."/>
            <person name="Canovas D."/>
            <person name="Cerqueira G.C."/>
            <person name="Chen F."/>
            <person name="Chen W."/>
            <person name="Choi C."/>
            <person name="Clum A."/>
            <person name="Dos Santos R.A."/>
            <person name="Damasio A.R."/>
            <person name="Diallinas G."/>
            <person name="Emri T."/>
            <person name="Fekete E."/>
            <person name="Flipphi M."/>
            <person name="Freyberg S."/>
            <person name="Gallo A."/>
            <person name="Gournas C."/>
            <person name="Habgood R."/>
            <person name="Hainaut M."/>
            <person name="Harispe M.L."/>
            <person name="Henrissat B."/>
            <person name="Hilden K.S."/>
            <person name="Hope R."/>
            <person name="Hossain A."/>
            <person name="Karabika E."/>
            <person name="Karaffa L."/>
            <person name="Karanyi Z."/>
            <person name="Krasevec N."/>
            <person name="Kuo A."/>
            <person name="Kusch H."/>
            <person name="LaButti K."/>
            <person name="Lagendijk E.L."/>
            <person name="Lapidus A."/>
            <person name="Levasseur A."/>
            <person name="Lindquist E."/>
            <person name="Lipzen A."/>
            <person name="Logrieco A.F."/>
            <person name="MacCabe A."/>
            <person name="Maekelae M.R."/>
            <person name="Malavazi I."/>
            <person name="Melin P."/>
            <person name="Meyer V."/>
            <person name="Mielnichuk N."/>
            <person name="Miskei M."/>
            <person name="Molnar A.P."/>
            <person name="Mule G."/>
            <person name="Ngan C.Y."/>
            <person name="Orejas M."/>
            <person name="Orosz E."/>
            <person name="Ouedraogo J.P."/>
            <person name="Overkamp K.M."/>
            <person name="Park H.-S."/>
            <person name="Perrone G."/>
            <person name="Piumi F."/>
            <person name="Punt P.J."/>
            <person name="Ram A.F."/>
            <person name="Ramon A."/>
            <person name="Rauscher S."/>
            <person name="Record E."/>
            <person name="Riano-Pachon D.M."/>
            <person name="Robert V."/>
            <person name="Roehrig J."/>
            <person name="Ruller R."/>
            <person name="Salamov A."/>
            <person name="Salih N.S."/>
            <person name="Samson R.A."/>
            <person name="Sandor E."/>
            <person name="Sanguinetti M."/>
            <person name="Schuetze T."/>
            <person name="Sepcic K."/>
            <person name="Shelest E."/>
            <person name="Sherlock G."/>
            <person name="Sophianopoulou V."/>
            <person name="Squina F.M."/>
            <person name="Sun H."/>
            <person name="Susca A."/>
            <person name="Todd R.B."/>
            <person name="Tsang A."/>
            <person name="Unkles S.E."/>
            <person name="van de Wiele N."/>
            <person name="van Rossen-Uffink D."/>
            <person name="Oliveira J.V."/>
            <person name="Vesth T.C."/>
            <person name="Visser J."/>
            <person name="Yu J.-H."/>
            <person name="Zhou M."/>
            <person name="Andersen M.R."/>
            <person name="Archer D.B."/>
            <person name="Baker S.E."/>
            <person name="Benoit I."/>
            <person name="Brakhage A.A."/>
            <person name="Braus G.H."/>
            <person name="Fischer R."/>
            <person name="Frisvad J.C."/>
            <person name="Goldman G.H."/>
            <person name="Houbraken J."/>
            <person name="Oakley B."/>
            <person name="Pocsi I."/>
            <person name="Scazzocchio C."/>
            <person name="Seiboth B."/>
            <person name="vanKuyk P.A."/>
            <person name="Wortman J."/>
            <person name="Dyer P.S."/>
            <person name="Grigoriev I.V."/>
        </authorList>
    </citation>
    <scope>NUCLEOTIDE SEQUENCE [LARGE SCALE GENOMIC DNA]</scope>
    <source>
        <strain evidence="9">DTO 134E9</strain>
    </source>
</reference>
<dbReference type="AlphaFoldDB" id="A0A1L9S3N4"/>
<evidence type="ECO:0000256" key="3">
    <source>
        <dbReference type="ARBA" id="ARBA00022692"/>
    </source>
</evidence>
<comment type="subcellular location">
    <subcellularLocation>
        <location evidence="1">Membrane</location>
        <topology evidence="1">Multi-pass membrane protein</topology>
    </subcellularLocation>
</comment>
<dbReference type="InterPro" id="IPR020846">
    <property type="entry name" value="MFS_dom"/>
</dbReference>
<dbReference type="EMBL" id="KV878209">
    <property type="protein sequence ID" value="OJJ41772.1"/>
    <property type="molecule type" value="Genomic_DNA"/>
</dbReference>
<dbReference type="Pfam" id="PF07690">
    <property type="entry name" value="MFS_1"/>
    <property type="match status" value="1"/>
</dbReference>
<evidence type="ECO:0000313" key="9">
    <source>
        <dbReference type="Proteomes" id="UP000184383"/>
    </source>
</evidence>
<dbReference type="GO" id="GO:0016020">
    <property type="term" value="C:membrane"/>
    <property type="evidence" value="ECO:0007669"/>
    <property type="project" value="UniProtKB-SubCell"/>
</dbReference>
<keyword evidence="4 6" id="KW-1133">Transmembrane helix</keyword>
<feature type="transmembrane region" description="Helical" evidence="6">
    <location>
        <begin position="311"/>
        <end position="332"/>
    </location>
</feature>
<gene>
    <name evidence="8" type="ORF">ASPWEDRAFT_147708</name>
</gene>
<dbReference type="GO" id="GO:0022857">
    <property type="term" value="F:transmembrane transporter activity"/>
    <property type="evidence" value="ECO:0007669"/>
    <property type="project" value="InterPro"/>
</dbReference>
<organism evidence="8 9">
    <name type="scientific">Aspergillus wentii DTO 134E9</name>
    <dbReference type="NCBI Taxonomy" id="1073089"/>
    <lineage>
        <taxon>Eukaryota</taxon>
        <taxon>Fungi</taxon>
        <taxon>Dikarya</taxon>
        <taxon>Ascomycota</taxon>
        <taxon>Pezizomycotina</taxon>
        <taxon>Eurotiomycetes</taxon>
        <taxon>Eurotiomycetidae</taxon>
        <taxon>Eurotiales</taxon>
        <taxon>Aspergillaceae</taxon>
        <taxon>Aspergillus</taxon>
        <taxon>Aspergillus subgen. Cremei</taxon>
    </lineage>
</organism>
<dbReference type="VEuPathDB" id="FungiDB:ASPWEDRAFT_147708"/>
<dbReference type="GeneID" id="63745380"/>
<dbReference type="InterPro" id="IPR011701">
    <property type="entry name" value="MFS"/>
</dbReference>
<feature type="domain" description="Major facilitator superfamily (MFS) profile" evidence="7">
    <location>
        <begin position="51"/>
        <end position="497"/>
    </location>
</feature>
<evidence type="ECO:0000256" key="2">
    <source>
        <dbReference type="ARBA" id="ARBA00022448"/>
    </source>
</evidence>
<proteinExistence type="predicted"/>
<accession>A0A1L9S3N4</accession>
<keyword evidence="9" id="KW-1185">Reference proteome</keyword>
<evidence type="ECO:0000256" key="1">
    <source>
        <dbReference type="ARBA" id="ARBA00004141"/>
    </source>
</evidence>
<evidence type="ECO:0000256" key="4">
    <source>
        <dbReference type="ARBA" id="ARBA00022989"/>
    </source>
</evidence>
<dbReference type="CDD" id="cd17316">
    <property type="entry name" value="MFS_SV2_like"/>
    <property type="match status" value="1"/>
</dbReference>
<keyword evidence="3 6" id="KW-0812">Transmembrane</keyword>
<keyword evidence="5 6" id="KW-0472">Membrane</keyword>
<dbReference type="RefSeq" id="XP_040695448.1">
    <property type="nucleotide sequence ID" value="XM_040829532.1"/>
</dbReference>
<feature type="transmembrane region" description="Helical" evidence="6">
    <location>
        <begin position="114"/>
        <end position="132"/>
    </location>
</feature>
<feature type="transmembrane region" description="Helical" evidence="6">
    <location>
        <begin position="84"/>
        <end position="107"/>
    </location>
</feature>
<feature type="transmembrane region" description="Helical" evidence="6">
    <location>
        <begin position="359"/>
        <end position="377"/>
    </location>
</feature>
<evidence type="ECO:0000259" key="7">
    <source>
        <dbReference type="PROSITE" id="PS50850"/>
    </source>
</evidence>
<dbReference type="PROSITE" id="PS50850">
    <property type="entry name" value="MFS"/>
    <property type="match status" value="1"/>
</dbReference>
<dbReference type="OrthoDB" id="3936150at2759"/>
<evidence type="ECO:0000313" key="8">
    <source>
        <dbReference type="EMBL" id="OJJ41772.1"/>
    </source>
</evidence>
<evidence type="ECO:0000256" key="5">
    <source>
        <dbReference type="ARBA" id="ARBA00023136"/>
    </source>
</evidence>
<evidence type="ECO:0000256" key="6">
    <source>
        <dbReference type="SAM" id="Phobius"/>
    </source>
</evidence>
<dbReference type="SUPFAM" id="SSF103473">
    <property type="entry name" value="MFS general substrate transporter"/>
    <property type="match status" value="1"/>
</dbReference>